<feature type="compositionally biased region" description="Basic and acidic residues" evidence="1">
    <location>
        <begin position="350"/>
        <end position="360"/>
    </location>
</feature>
<feature type="region of interest" description="Disordered" evidence="1">
    <location>
        <begin position="342"/>
        <end position="361"/>
    </location>
</feature>
<dbReference type="SUPFAM" id="SSF47413">
    <property type="entry name" value="lambda repressor-like DNA-binding domains"/>
    <property type="match status" value="1"/>
</dbReference>
<dbReference type="SMART" id="SM00530">
    <property type="entry name" value="HTH_XRE"/>
    <property type="match status" value="1"/>
</dbReference>
<dbReference type="EMBL" id="LT670817">
    <property type="protein sequence ID" value="SHG44297.1"/>
    <property type="molecule type" value="Genomic_DNA"/>
</dbReference>
<dbReference type="GO" id="GO:0003677">
    <property type="term" value="F:DNA binding"/>
    <property type="evidence" value="ECO:0007669"/>
    <property type="project" value="InterPro"/>
</dbReference>
<dbReference type="InterPro" id="IPR001387">
    <property type="entry name" value="Cro/C1-type_HTH"/>
</dbReference>
<gene>
    <name evidence="3" type="ORF">SAMN05443248_1578</name>
</gene>
<evidence type="ECO:0000313" key="4">
    <source>
        <dbReference type="Proteomes" id="UP000189796"/>
    </source>
</evidence>
<evidence type="ECO:0000256" key="1">
    <source>
        <dbReference type="SAM" id="MobiDB-lite"/>
    </source>
</evidence>
<reference evidence="3 4" key="1">
    <citation type="submission" date="2016-11" db="EMBL/GenBank/DDBJ databases">
        <authorList>
            <person name="Jaros S."/>
            <person name="Januszkiewicz K."/>
            <person name="Wedrychowicz H."/>
        </authorList>
    </citation>
    <scope>NUCLEOTIDE SEQUENCE [LARGE SCALE GENOMIC DNA]</scope>
    <source>
        <strain evidence="3 4">GAS138</strain>
    </source>
</reference>
<accession>A0A1M5JUP8</accession>
<dbReference type="PROSITE" id="PS50943">
    <property type="entry name" value="HTH_CROC1"/>
    <property type="match status" value="1"/>
</dbReference>
<dbReference type="Proteomes" id="UP000189796">
    <property type="component" value="Chromosome I"/>
</dbReference>
<dbReference type="Pfam" id="PF01381">
    <property type="entry name" value="HTH_3"/>
    <property type="match status" value="1"/>
</dbReference>
<evidence type="ECO:0000313" key="3">
    <source>
        <dbReference type="EMBL" id="SHG44297.1"/>
    </source>
</evidence>
<dbReference type="AlphaFoldDB" id="A0A1M5JUP8"/>
<protein>
    <submittedName>
        <fullName evidence="3">Transcriptional regulator, contains XRE-family HTH domain</fullName>
    </submittedName>
</protein>
<feature type="domain" description="HTH cro/C1-type" evidence="2">
    <location>
        <begin position="84"/>
        <end position="139"/>
    </location>
</feature>
<evidence type="ECO:0000259" key="2">
    <source>
        <dbReference type="PROSITE" id="PS50943"/>
    </source>
</evidence>
<dbReference type="InterPro" id="IPR010982">
    <property type="entry name" value="Lambda_DNA-bd_dom_sf"/>
</dbReference>
<dbReference type="CDD" id="cd00093">
    <property type="entry name" value="HTH_XRE"/>
    <property type="match status" value="1"/>
</dbReference>
<dbReference type="RefSeq" id="WP_079600737.1">
    <property type="nucleotide sequence ID" value="NZ_LT670817.1"/>
</dbReference>
<organism evidence="3 4">
    <name type="scientific">Bradyrhizobium erythrophlei</name>
    <dbReference type="NCBI Taxonomy" id="1437360"/>
    <lineage>
        <taxon>Bacteria</taxon>
        <taxon>Pseudomonadati</taxon>
        <taxon>Pseudomonadota</taxon>
        <taxon>Alphaproteobacteria</taxon>
        <taxon>Hyphomicrobiales</taxon>
        <taxon>Nitrobacteraceae</taxon>
        <taxon>Bradyrhizobium</taxon>
    </lineage>
</organism>
<dbReference type="Gene3D" id="1.10.260.40">
    <property type="entry name" value="lambda repressor-like DNA-binding domains"/>
    <property type="match status" value="1"/>
</dbReference>
<sequence length="476" mass="53287">MITNERQLQISKAQAARFRDSLAALERGELSETDLHPLMKQTQIDAVRGQLESLMNEIREYEDLRSGKIPAIELDSLGELPDGLIRARIAAGLTQKDLAVRLGLREQQIQRYEATKYEGATFSRVVEVADAIGLKISKRLEIMKTRSAEAVIERLRSIGLGSDFIRRRISPDITFDENGAREIVKRVGAIFGWSPELLFGSGTVDPAQLGGATARFKMPKGRDARSALVYTGYAYRLATICGHAMSANARRHVPTNWRLFRDELVGSYGSVEFKSVLSFAWDLGVVVLPLNDTGAFHGACWRIRGVNVVVLKQALRYPARWLFDLLHELRHAGEKPGADEFEVVEASETSDERRNSREEQEASWFAGQVSLDGRAEDLTKECLALAESDLRKLKKAVEEVAARQRVSASQLANYMAFRLSMQGENWWGVATNLQDKSYDPLAVARDVFFERFSFGDLSQSDAQLLSLALHDEVLHD</sequence>
<proteinExistence type="predicted"/>
<name>A0A1M5JUP8_9BRAD</name>